<evidence type="ECO:0000313" key="3">
    <source>
        <dbReference type="Proteomes" id="UP000195880"/>
    </source>
</evidence>
<reference evidence="2 3" key="1">
    <citation type="submission" date="2017-05" db="EMBL/GenBank/DDBJ databases">
        <title>Streptomyces alboflavus Genome sequencing and assembly.</title>
        <authorList>
            <person name="Wang Y."/>
            <person name="Du B."/>
            <person name="Ding Y."/>
            <person name="Liu H."/>
            <person name="Hou Q."/>
            <person name="Liu K."/>
            <person name="Wang C."/>
            <person name="Yao L."/>
        </authorList>
    </citation>
    <scope>NUCLEOTIDE SEQUENCE [LARGE SCALE GENOMIC DNA]</scope>
    <source>
        <strain evidence="2 3">MDJK44</strain>
    </source>
</reference>
<protein>
    <submittedName>
        <fullName evidence="2">Hydrolase</fullName>
    </submittedName>
</protein>
<dbReference type="KEGG" id="salf:SMD44_05539"/>
<dbReference type="Gene3D" id="3.10.450.50">
    <property type="match status" value="1"/>
</dbReference>
<dbReference type="Proteomes" id="UP000195880">
    <property type="component" value="Chromosome"/>
</dbReference>
<evidence type="ECO:0000259" key="1">
    <source>
        <dbReference type="Pfam" id="PF12680"/>
    </source>
</evidence>
<dbReference type="Pfam" id="PF12680">
    <property type="entry name" value="SnoaL_2"/>
    <property type="match status" value="1"/>
</dbReference>
<dbReference type="InterPro" id="IPR037401">
    <property type="entry name" value="SnoaL-like"/>
</dbReference>
<feature type="domain" description="SnoaL-like" evidence="1">
    <location>
        <begin position="19"/>
        <end position="111"/>
    </location>
</feature>
<proteinExistence type="predicted"/>
<accession>A0A1Z1WI47</accession>
<dbReference type="SUPFAM" id="SSF54427">
    <property type="entry name" value="NTF2-like"/>
    <property type="match status" value="1"/>
</dbReference>
<dbReference type="InterPro" id="IPR032710">
    <property type="entry name" value="NTF2-like_dom_sf"/>
</dbReference>
<name>A0A1Z1WI47_9ACTN</name>
<dbReference type="EMBL" id="CP021748">
    <property type="protein sequence ID" value="ARX86070.1"/>
    <property type="molecule type" value="Genomic_DNA"/>
</dbReference>
<dbReference type="GO" id="GO:0016787">
    <property type="term" value="F:hydrolase activity"/>
    <property type="evidence" value="ECO:0007669"/>
    <property type="project" value="UniProtKB-KW"/>
</dbReference>
<evidence type="ECO:0000313" key="2">
    <source>
        <dbReference type="EMBL" id="ARX86070.1"/>
    </source>
</evidence>
<dbReference type="AlphaFoldDB" id="A0A1Z1WI47"/>
<dbReference type="eggNOG" id="COG4319">
    <property type="taxonomic scope" value="Bacteria"/>
</dbReference>
<keyword evidence="2" id="KW-0378">Hydrolase</keyword>
<dbReference type="STRING" id="67267.GCA_000716675_06428"/>
<sequence>MPVMSTFILPQHPEDVPSAFAERFNSGDPAAVRELYEPEACFVPESGAPVRGADAVAAQNAPFLALGLPISVTPRHVHVVDDIALLLVDWEIGGKVAATATDVARRGADGYWRYLIDSPFGAGRRDS</sequence>
<organism evidence="2 3">
    <name type="scientific">Streptomyces alboflavus</name>
    <dbReference type="NCBI Taxonomy" id="67267"/>
    <lineage>
        <taxon>Bacteria</taxon>
        <taxon>Bacillati</taxon>
        <taxon>Actinomycetota</taxon>
        <taxon>Actinomycetes</taxon>
        <taxon>Kitasatosporales</taxon>
        <taxon>Streptomycetaceae</taxon>
        <taxon>Streptomyces</taxon>
    </lineage>
</organism>
<keyword evidence="3" id="KW-1185">Reference proteome</keyword>
<gene>
    <name evidence="2" type="ORF">SMD44_05539</name>
</gene>